<gene>
    <name evidence="1" type="ORF">IAC69_02610</name>
</gene>
<evidence type="ECO:0000313" key="2">
    <source>
        <dbReference type="Proteomes" id="UP000823630"/>
    </source>
</evidence>
<reference evidence="1" key="1">
    <citation type="submission" date="2020-10" db="EMBL/GenBank/DDBJ databases">
        <authorList>
            <person name="Gilroy R."/>
        </authorList>
    </citation>
    <scope>NUCLEOTIDE SEQUENCE</scope>
    <source>
        <strain evidence="1">8207</strain>
    </source>
</reference>
<accession>A0A9D9DFU7</accession>
<reference evidence="1" key="2">
    <citation type="journal article" date="2021" name="PeerJ">
        <title>Extensive microbial diversity within the chicken gut microbiome revealed by metagenomics and culture.</title>
        <authorList>
            <person name="Gilroy R."/>
            <person name="Ravi A."/>
            <person name="Getino M."/>
            <person name="Pursley I."/>
            <person name="Horton D.L."/>
            <person name="Alikhan N.F."/>
            <person name="Baker D."/>
            <person name="Gharbi K."/>
            <person name="Hall N."/>
            <person name="Watson M."/>
            <person name="Adriaenssens E.M."/>
            <person name="Foster-Nyarko E."/>
            <person name="Jarju S."/>
            <person name="Secka A."/>
            <person name="Antonio M."/>
            <person name="Oren A."/>
            <person name="Chaudhuri R.R."/>
            <person name="La Ragione R."/>
            <person name="Hildebrand F."/>
            <person name="Pallen M.J."/>
        </authorList>
    </citation>
    <scope>NUCLEOTIDE SEQUENCE</scope>
    <source>
        <strain evidence="1">8207</strain>
    </source>
</reference>
<feature type="non-terminal residue" evidence="1">
    <location>
        <position position="265"/>
    </location>
</feature>
<dbReference type="Proteomes" id="UP000823630">
    <property type="component" value="Unassembled WGS sequence"/>
</dbReference>
<proteinExistence type="predicted"/>
<sequence>MTTIEKILNFFKPKTTNQSSVLDAPQNKPEKQVKIIYVNRTINSLNIDAYRSGRQPMIGGDTCYGSNDVIVYRYEIAPDLILGPDDVIRETAELLRLEEPKTIAHETKHLENSKYGNPLFTMKNYYEISGLYALDEVSAYATAYLGTGVPTFDEVCMAVSYGIDDLLNRKNWYIAQHMQQIQRRIVLACAGQNDDTIKQHLLGNLSPQYSKNFNSVGGAYLTFNGRGLYSSGCDVPEKLKQKLKLLRYEYENATRQTLQMMAQQM</sequence>
<dbReference type="AlphaFoldDB" id="A0A9D9DFU7"/>
<evidence type="ECO:0000313" key="1">
    <source>
        <dbReference type="EMBL" id="MBO8425350.1"/>
    </source>
</evidence>
<comment type="caution">
    <text evidence="1">The sequence shown here is derived from an EMBL/GenBank/DDBJ whole genome shotgun (WGS) entry which is preliminary data.</text>
</comment>
<dbReference type="EMBL" id="JADINC010000042">
    <property type="protein sequence ID" value="MBO8425350.1"/>
    <property type="molecule type" value="Genomic_DNA"/>
</dbReference>
<name>A0A9D9DFU7_9PROT</name>
<organism evidence="1 2">
    <name type="scientific">Candidatus Enterousia avistercoris</name>
    <dbReference type="NCBI Taxonomy" id="2840788"/>
    <lineage>
        <taxon>Bacteria</taxon>
        <taxon>Pseudomonadati</taxon>
        <taxon>Pseudomonadota</taxon>
        <taxon>Alphaproteobacteria</taxon>
        <taxon>Candidatus Enterousia</taxon>
    </lineage>
</organism>
<protein>
    <submittedName>
        <fullName evidence="1">Uncharacterized protein</fullName>
    </submittedName>
</protein>